<keyword evidence="2" id="KW-1185">Reference proteome</keyword>
<evidence type="ECO:0000313" key="2">
    <source>
        <dbReference type="Proteomes" id="UP000672657"/>
    </source>
</evidence>
<gene>
    <name evidence="1" type="ORF">LMG26411_06785</name>
</gene>
<dbReference type="RefSeq" id="WP_211957582.1">
    <property type="nucleotide sequence ID" value="NZ_CAJPVI010000061.1"/>
</dbReference>
<name>A0ABM8TT11_9BURK</name>
<reference evidence="1 2" key="1">
    <citation type="submission" date="2021-03" db="EMBL/GenBank/DDBJ databases">
        <authorList>
            <person name="Peeters C."/>
        </authorList>
    </citation>
    <scope>NUCLEOTIDE SEQUENCE [LARGE SCALE GENOMIC DNA]</scope>
    <source>
        <strain evidence="1 2">LMG 26411</strain>
    </source>
</reference>
<dbReference type="Proteomes" id="UP000672657">
    <property type="component" value="Unassembled WGS sequence"/>
</dbReference>
<dbReference type="EMBL" id="CAJPVI010000061">
    <property type="protein sequence ID" value="CAG2159548.1"/>
    <property type="molecule type" value="Genomic_DNA"/>
</dbReference>
<comment type="caution">
    <text evidence="1">The sequence shown here is derived from an EMBL/GenBank/DDBJ whole genome shotgun (WGS) entry which is preliminary data.</text>
</comment>
<evidence type="ECO:0000313" key="1">
    <source>
        <dbReference type="EMBL" id="CAG2159548.1"/>
    </source>
</evidence>
<organism evidence="1 2">
    <name type="scientific">Cupriavidus numazuensis</name>
    <dbReference type="NCBI Taxonomy" id="221992"/>
    <lineage>
        <taxon>Bacteria</taxon>
        <taxon>Pseudomonadati</taxon>
        <taxon>Pseudomonadota</taxon>
        <taxon>Betaproteobacteria</taxon>
        <taxon>Burkholderiales</taxon>
        <taxon>Burkholderiaceae</taxon>
        <taxon>Cupriavidus</taxon>
    </lineage>
</organism>
<sequence>MANVVSMREPAALTEILTIVRSALRDAINAPTDRASLDVVGDALVAVAAIAKSEVAHA</sequence>
<protein>
    <submittedName>
        <fullName evidence="1">Uncharacterized protein</fullName>
    </submittedName>
</protein>
<accession>A0ABM8TT11</accession>
<proteinExistence type="predicted"/>